<sequence length="62" mass="7446">MELRCPECHRFGIAFNPLLHTEVCPWKDCLFMNIGNIDLTKVKHPIRFWKFINAIRRKVYGK</sequence>
<comment type="caution">
    <text evidence="1">The sequence shown here is derived from an EMBL/GenBank/DDBJ whole genome shotgun (WGS) entry which is preliminary data.</text>
</comment>
<dbReference type="AlphaFoldDB" id="X0XM78"/>
<reference evidence="1" key="1">
    <citation type="journal article" date="2014" name="Front. Microbiol.">
        <title>High frequency of phylogenetically diverse reductive dehalogenase-homologous genes in deep subseafloor sedimentary metagenomes.</title>
        <authorList>
            <person name="Kawai M."/>
            <person name="Futagami T."/>
            <person name="Toyoda A."/>
            <person name="Takaki Y."/>
            <person name="Nishi S."/>
            <person name="Hori S."/>
            <person name="Arai W."/>
            <person name="Tsubouchi T."/>
            <person name="Morono Y."/>
            <person name="Uchiyama I."/>
            <person name="Ito T."/>
            <person name="Fujiyama A."/>
            <person name="Inagaki F."/>
            <person name="Takami H."/>
        </authorList>
    </citation>
    <scope>NUCLEOTIDE SEQUENCE</scope>
    <source>
        <strain evidence="1">Expedition CK06-06</strain>
    </source>
</reference>
<evidence type="ECO:0000313" key="1">
    <source>
        <dbReference type="EMBL" id="GAG37768.1"/>
    </source>
</evidence>
<name>X0XM78_9ZZZZ</name>
<accession>X0XM78</accession>
<dbReference type="EMBL" id="BARS01049883">
    <property type="protein sequence ID" value="GAG37768.1"/>
    <property type="molecule type" value="Genomic_DNA"/>
</dbReference>
<gene>
    <name evidence="1" type="ORF">S01H1_74548</name>
</gene>
<organism evidence="1">
    <name type="scientific">marine sediment metagenome</name>
    <dbReference type="NCBI Taxonomy" id="412755"/>
    <lineage>
        <taxon>unclassified sequences</taxon>
        <taxon>metagenomes</taxon>
        <taxon>ecological metagenomes</taxon>
    </lineage>
</organism>
<protein>
    <submittedName>
        <fullName evidence="1">Uncharacterized protein</fullName>
    </submittedName>
</protein>
<proteinExistence type="predicted"/>